<dbReference type="AlphaFoldDB" id="A0A176YUW3"/>
<dbReference type="Gene3D" id="3.40.50.2300">
    <property type="match status" value="2"/>
</dbReference>
<evidence type="ECO:0000256" key="4">
    <source>
        <dbReference type="ARBA" id="ARBA00022970"/>
    </source>
</evidence>
<dbReference type="InterPro" id="IPR000709">
    <property type="entry name" value="Leu_Ile_Val-bd"/>
</dbReference>
<feature type="domain" description="Leucine-binding protein" evidence="5">
    <location>
        <begin position="35"/>
        <end position="375"/>
    </location>
</feature>
<evidence type="ECO:0000313" key="7">
    <source>
        <dbReference type="Proteomes" id="UP000076959"/>
    </source>
</evidence>
<dbReference type="OrthoDB" id="9768099at2"/>
<dbReference type="GO" id="GO:0006865">
    <property type="term" value="P:amino acid transport"/>
    <property type="evidence" value="ECO:0007669"/>
    <property type="project" value="UniProtKB-KW"/>
</dbReference>
<dbReference type="PANTHER" id="PTHR30483">
    <property type="entry name" value="LEUCINE-SPECIFIC-BINDING PROTEIN"/>
    <property type="match status" value="1"/>
</dbReference>
<dbReference type="RefSeq" id="WP_082905649.1">
    <property type="nucleotide sequence ID" value="NZ_LUUB01000051.1"/>
</dbReference>
<dbReference type="InterPro" id="IPR028081">
    <property type="entry name" value="Leu-bd"/>
</dbReference>
<evidence type="ECO:0000313" key="6">
    <source>
        <dbReference type="EMBL" id="OAF10698.1"/>
    </source>
</evidence>
<evidence type="ECO:0000259" key="5">
    <source>
        <dbReference type="Pfam" id="PF13458"/>
    </source>
</evidence>
<dbReference type="PRINTS" id="PR00337">
    <property type="entry name" value="LEUILEVALBP"/>
</dbReference>
<dbReference type="Proteomes" id="UP000076959">
    <property type="component" value="Unassembled WGS sequence"/>
</dbReference>
<comment type="similarity">
    <text evidence="1">Belongs to the leucine-binding protein family.</text>
</comment>
<protein>
    <recommendedName>
        <fullName evidence="5">Leucine-binding protein domain-containing protein</fullName>
    </recommendedName>
</protein>
<accession>A0A176YUW3</accession>
<dbReference type="InterPro" id="IPR028082">
    <property type="entry name" value="Peripla_BP_I"/>
</dbReference>
<dbReference type="PANTHER" id="PTHR30483:SF6">
    <property type="entry name" value="PERIPLASMIC BINDING PROTEIN OF ABC TRANSPORTER FOR NATURAL AMINO ACIDS"/>
    <property type="match status" value="1"/>
</dbReference>
<keyword evidence="3" id="KW-0732">Signal</keyword>
<dbReference type="InterPro" id="IPR051010">
    <property type="entry name" value="BCAA_transport"/>
</dbReference>
<dbReference type="EMBL" id="LUUB01000051">
    <property type="protein sequence ID" value="OAF10698.1"/>
    <property type="molecule type" value="Genomic_DNA"/>
</dbReference>
<proteinExistence type="inferred from homology"/>
<dbReference type="PROSITE" id="PS51318">
    <property type="entry name" value="TAT"/>
    <property type="match status" value="1"/>
</dbReference>
<evidence type="ECO:0000256" key="3">
    <source>
        <dbReference type="ARBA" id="ARBA00022729"/>
    </source>
</evidence>
<keyword evidence="4" id="KW-0029">Amino-acid transport</keyword>
<sequence>MLHPLRFSRRSLIKGIALAPLATPAILSRARAADPIRIGISGPMTGQFAQNGQWMKSGVAIAVKQVNDKGGIKGRMIEVRIADDLGPNPTAAANAVTKLATQDEVVALVGPHYTPGILPNVPLLAKYKIPCLTGATGPVVTQQGSPWVFRVRLNDAIGADLLVKYVTEDLQWKKIGLGYVNTAFGQSGIAVVKASLTKRNVEPVLVQAHTDATKDYTSQILAFQQAGVDGIIVWTDDQPAGLIAKQSKTLGVKFGIAGNTAFSQPIFLGLAGEGADGCMAIGEFVKDNPDERVQSWKKLYAAAYPGDEPELYATVYHDAAKLIIAAMQQADPITGEGIQRALTAIRDFQGIVTRYGWTDNGDMTHSGIITKVTRGKPEIVKVISSS</sequence>
<keyword evidence="2" id="KW-0813">Transport</keyword>
<dbReference type="Pfam" id="PF13458">
    <property type="entry name" value="Peripla_BP_6"/>
    <property type="match status" value="1"/>
</dbReference>
<gene>
    <name evidence="6" type="ORF">AYJ54_10575</name>
</gene>
<organism evidence="6 7">
    <name type="scientific">Bradyrhizobium centrolobii</name>
    <dbReference type="NCBI Taxonomy" id="1505087"/>
    <lineage>
        <taxon>Bacteria</taxon>
        <taxon>Pseudomonadati</taxon>
        <taxon>Pseudomonadota</taxon>
        <taxon>Alphaproteobacteria</taxon>
        <taxon>Hyphomicrobiales</taxon>
        <taxon>Nitrobacteraceae</taxon>
        <taxon>Bradyrhizobium</taxon>
    </lineage>
</organism>
<reference evidence="6 7" key="1">
    <citation type="submission" date="2016-03" db="EMBL/GenBank/DDBJ databases">
        <title>Draft Genome Sequence of the Strain BR 10245 (Bradyrhizobium sp.) isolated from nodules of Centrolobium paraense.</title>
        <authorList>
            <person name="Simoes-Araujo J.L.Sr."/>
            <person name="Barauna A.C."/>
            <person name="Silva K."/>
            <person name="Zilli J.E."/>
        </authorList>
    </citation>
    <scope>NUCLEOTIDE SEQUENCE [LARGE SCALE GENOMIC DNA]</scope>
    <source>
        <strain evidence="6 7">BR 10245</strain>
    </source>
</reference>
<comment type="caution">
    <text evidence="6">The sequence shown here is derived from an EMBL/GenBank/DDBJ whole genome shotgun (WGS) entry which is preliminary data.</text>
</comment>
<evidence type="ECO:0000256" key="2">
    <source>
        <dbReference type="ARBA" id="ARBA00022448"/>
    </source>
</evidence>
<name>A0A176YUW3_9BRAD</name>
<evidence type="ECO:0000256" key="1">
    <source>
        <dbReference type="ARBA" id="ARBA00010062"/>
    </source>
</evidence>
<dbReference type="InterPro" id="IPR006311">
    <property type="entry name" value="TAT_signal"/>
</dbReference>
<dbReference type="STRING" id="1505087.AYJ54_10575"/>
<keyword evidence="7" id="KW-1185">Reference proteome</keyword>
<dbReference type="SUPFAM" id="SSF53822">
    <property type="entry name" value="Periplasmic binding protein-like I"/>
    <property type="match status" value="1"/>
</dbReference>